<feature type="region of interest" description="Disordered" evidence="2">
    <location>
        <begin position="455"/>
        <end position="474"/>
    </location>
</feature>
<evidence type="ECO:0000256" key="1">
    <source>
        <dbReference type="SAM" id="Coils"/>
    </source>
</evidence>
<feature type="region of interest" description="Disordered" evidence="2">
    <location>
        <begin position="278"/>
        <end position="302"/>
    </location>
</feature>
<evidence type="ECO:0000256" key="2">
    <source>
        <dbReference type="SAM" id="MobiDB-lite"/>
    </source>
</evidence>
<reference evidence="3 4" key="1">
    <citation type="submission" date="2014-10" db="EMBL/GenBank/DDBJ databases">
        <title>Draft genome of the hookworm Ancylostoma caninum.</title>
        <authorList>
            <person name="Mitreva M."/>
        </authorList>
    </citation>
    <scope>NUCLEOTIDE SEQUENCE [LARGE SCALE GENOMIC DNA]</scope>
    <source>
        <strain evidence="3 4">Baltimore</strain>
    </source>
</reference>
<keyword evidence="1" id="KW-0175">Coiled coil</keyword>
<comment type="caution">
    <text evidence="3">The sequence shown here is derived from an EMBL/GenBank/DDBJ whole genome shotgun (WGS) entry which is preliminary data.</text>
</comment>
<dbReference type="AlphaFoldDB" id="A0A368GJC8"/>
<evidence type="ECO:0008006" key="5">
    <source>
        <dbReference type="Google" id="ProtNLM"/>
    </source>
</evidence>
<gene>
    <name evidence="3" type="ORF">ANCCAN_10918</name>
</gene>
<protein>
    <recommendedName>
        <fullName evidence="5">CCHC-type domain-containing protein</fullName>
    </recommendedName>
</protein>
<proteinExistence type="predicted"/>
<evidence type="ECO:0000313" key="3">
    <source>
        <dbReference type="EMBL" id="RCN43085.1"/>
    </source>
</evidence>
<dbReference type="OrthoDB" id="5857386at2759"/>
<keyword evidence="4" id="KW-1185">Reference proteome</keyword>
<evidence type="ECO:0000313" key="4">
    <source>
        <dbReference type="Proteomes" id="UP000252519"/>
    </source>
</evidence>
<dbReference type="EMBL" id="JOJR01000170">
    <property type="protein sequence ID" value="RCN43085.1"/>
    <property type="molecule type" value="Genomic_DNA"/>
</dbReference>
<organism evidence="3 4">
    <name type="scientific">Ancylostoma caninum</name>
    <name type="common">Dog hookworm</name>
    <dbReference type="NCBI Taxonomy" id="29170"/>
    <lineage>
        <taxon>Eukaryota</taxon>
        <taxon>Metazoa</taxon>
        <taxon>Ecdysozoa</taxon>
        <taxon>Nematoda</taxon>
        <taxon>Chromadorea</taxon>
        <taxon>Rhabditida</taxon>
        <taxon>Rhabditina</taxon>
        <taxon>Rhabditomorpha</taxon>
        <taxon>Strongyloidea</taxon>
        <taxon>Ancylostomatidae</taxon>
        <taxon>Ancylostomatinae</taxon>
        <taxon>Ancylostoma</taxon>
    </lineage>
</organism>
<name>A0A368GJC8_ANCCA</name>
<dbReference type="Proteomes" id="UP000252519">
    <property type="component" value="Unassembled WGS sequence"/>
</dbReference>
<sequence>MSLDELNGDTSNLSRLIKDLKNRKLTGAQLQEDLETLLQGVHQQISVASTLRIQWEHMKSDKAFFLAGAAEQMLLISRCIRTAYVTREKMLNLGTRYVLTDLIYEQHVQAAKSSRFDRDDWMSEEHEFDVRGERLLEQMNYQRVRLDADIKDLEHYLEMAERSIYQAPSILTSEQVTELFRKEIEVITSTSKGLTSSEFEMLQAKLDEQTVEMERLKEKLAAMEELGVREVRGNNDVQVNVTSEKVKRSLSDQIVQVEQVEDQDYWARMVQEVSGPELPALASEPSSDDESEAQVKSKKVRVEPDETRKVRVEQNESDRVNELMTAIRQMERDIESFPFRKREAFSREIEPDIKCAFCGISGEHFSDSCPQIQNGDTRFDIIRGRLLCVYCLEDCPSSSTCKHKHRQCWYCSRVKGTAFDDLIPNDHGHHRSLCNIPDKKHIALRRISAAKQELAELQRESSDGDKDNNACSEE</sequence>
<accession>A0A368GJC8</accession>
<feature type="coiled-coil region" evidence="1">
    <location>
        <begin position="199"/>
        <end position="226"/>
    </location>
</feature>
<feature type="compositionally biased region" description="Basic and acidic residues" evidence="2">
    <location>
        <begin position="455"/>
        <end position="468"/>
    </location>
</feature>